<dbReference type="PANTHER" id="PTHR48100">
    <property type="entry name" value="BROAD-SPECIFICITY PHOSPHATASE YOR283W-RELATED"/>
    <property type="match status" value="1"/>
</dbReference>
<dbReference type="AlphaFoldDB" id="A0A8H7C279"/>
<accession>A0A8H7C279</accession>
<evidence type="ECO:0008006" key="3">
    <source>
        <dbReference type="Google" id="ProtNLM"/>
    </source>
</evidence>
<dbReference type="InterPro" id="IPR050275">
    <property type="entry name" value="PGM_Phosphatase"/>
</dbReference>
<dbReference type="Gene3D" id="3.40.50.1240">
    <property type="entry name" value="Phosphoglycerate mutase-like"/>
    <property type="match status" value="1"/>
</dbReference>
<dbReference type="Pfam" id="PF00300">
    <property type="entry name" value="His_Phos_1"/>
    <property type="match status" value="1"/>
</dbReference>
<dbReference type="PANTHER" id="PTHR48100:SF1">
    <property type="entry name" value="HISTIDINE PHOSPHATASE FAMILY PROTEIN-RELATED"/>
    <property type="match status" value="1"/>
</dbReference>
<dbReference type="GO" id="GO:0016791">
    <property type="term" value="F:phosphatase activity"/>
    <property type="evidence" value="ECO:0007669"/>
    <property type="project" value="TreeGrafter"/>
</dbReference>
<sequence length="261" mass="29625">MTISSVNESAVQRCYQALDGFFMQDTSTQGHSIRSFFGLIDDSAERWLNLEKHLQDLNANAQPGESYKLFYFYRHGQSYHNVGKDKYASNEWKGHWGRQNGDDEITWGPDSDLTPAGIAQALRIKEEWDKERDFGIPCPEKIYTSPLTRALKTCDIAFDWIANKQKSVLVVENCREGNGIEEEFSEEDEVWVPDVRETKEAIAARARSVLDKVFDEEPQITYVCFTIHGGIINAFLSILGLPKQSLSTGGVFPVIIRGYLD</sequence>
<dbReference type="SUPFAM" id="SSF53254">
    <property type="entry name" value="Phosphoglycerate mutase-like"/>
    <property type="match status" value="1"/>
</dbReference>
<dbReference type="GO" id="GO:0005737">
    <property type="term" value="C:cytoplasm"/>
    <property type="evidence" value="ECO:0007669"/>
    <property type="project" value="TreeGrafter"/>
</dbReference>
<evidence type="ECO:0000313" key="1">
    <source>
        <dbReference type="EMBL" id="KAF7761011.1"/>
    </source>
</evidence>
<organism evidence="1 2">
    <name type="scientific">Agaricus bisporus var. burnettii</name>
    <dbReference type="NCBI Taxonomy" id="192524"/>
    <lineage>
        <taxon>Eukaryota</taxon>
        <taxon>Fungi</taxon>
        <taxon>Dikarya</taxon>
        <taxon>Basidiomycota</taxon>
        <taxon>Agaricomycotina</taxon>
        <taxon>Agaricomycetes</taxon>
        <taxon>Agaricomycetidae</taxon>
        <taxon>Agaricales</taxon>
        <taxon>Agaricineae</taxon>
        <taxon>Agaricaceae</taxon>
        <taxon>Agaricus</taxon>
    </lineage>
</organism>
<dbReference type="CDD" id="cd07067">
    <property type="entry name" value="HP_PGM_like"/>
    <property type="match status" value="1"/>
</dbReference>
<dbReference type="InterPro" id="IPR029033">
    <property type="entry name" value="His_PPase_superfam"/>
</dbReference>
<comment type="caution">
    <text evidence="1">The sequence shown here is derived from an EMBL/GenBank/DDBJ whole genome shotgun (WGS) entry which is preliminary data.</text>
</comment>
<dbReference type="InterPro" id="IPR013078">
    <property type="entry name" value="His_Pase_superF_clade-1"/>
</dbReference>
<protein>
    <recommendedName>
        <fullName evidence="3">Phosphoglycerate mutase</fullName>
    </recommendedName>
</protein>
<dbReference type="Proteomes" id="UP000629468">
    <property type="component" value="Unassembled WGS sequence"/>
</dbReference>
<dbReference type="EMBL" id="JABXXO010000014">
    <property type="protein sequence ID" value="KAF7761011.1"/>
    <property type="molecule type" value="Genomic_DNA"/>
</dbReference>
<evidence type="ECO:0000313" key="2">
    <source>
        <dbReference type="Proteomes" id="UP000629468"/>
    </source>
</evidence>
<name>A0A8H7C279_AGABI</name>
<dbReference type="SMART" id="SM00855">
    <property type="entry name" value="PGAM"/>
    <property type="match status" value="1"/>
</dbReference>
<reference evidence="1 2" key="1">
    <citation type="journal article" name="Sci. Rep.">
        <title>Telomere-to-telomere assembled and centromere annotated genomes of the two main subspecies of the button mushroom Agaricus bisporus reveal especially polymorphic chromosome ends.</title>
        <authorList>
            <person name="Sonnenberg A.S.M."/>
            <person name="Sedaghat-Telgerd N."/>
            <person name="Lavrijssen B."/>
            <person name="Ohm R.A."/>
            <person name="Hendrickx P.M."/>
            <person name="Scholtmeijer K."/>
            <person name="Baars J.J.P."/>
            <person name="van Peer A."/>
        </authorList>
    </citation>
    <scope>NUCLEOTIDE SEQUENCE [LARGE SCALE GENOMIC DNA]</scope>
    <source>
        <strain evidence="1 2">H119_p4</strain>
    </source>
</reference>
<gene>
    <name evidence="1" type="ORF">Agabi119p4_10420</name>
</gene>
<proteinExistence type="predicted"/>